<evidence type="ECO:0000313" key="2">
    <source>
        <dbReference type="Proteomes" id="UP001163321"/>
    </source>
</evidence>
<dbReference type="EMBL" id="CM047592">
    <property type="protein sequence ID" value="KAI9917506.1"/>
    <property type="molecule type" value="Genomic_DNA"/>
</dbReference>
<accession>A0ACC0WHH1</accession>
<name>A0ACC0WHH1_9STRA</name>
<protein>
    <submittedName>
        <fullName evidence="1">Uncharacterized protein</fullName>
    </submittedName>
</protein>
<proteinExistence type="predicted"/>
<sequence length="198" mass="21823">MSELKRSVQHVLDLIKVALQSGGSSSSSANSIRVALEVLSRLDVVELERRNPVCKKCGNPRKGHPKGRCATSASSVAQIATATEDNTLSEREEPEGASADAVGEEETTGGPYQGTSGDVGPERNLAEDVPKEFEFQDDYDNYDEYHPDHQGGYDREKIQRIINPYPRSDWPQSVVAPDKSRGRVRQTLKIYGIVNTTY</sequence>
<organism evidence="1 2">
    <name type="scientific">Peronosclerospora sorghi</name>
    <dbReference type="NCBI Taxonomy" id="230839"/>
    <lineage>
        <taxon>Eukaryota</taxon>
        <taxon>Sar</taxon>
        <taxon>Stramenopiles</taxon>
        <taxon>Oomycota</taxon>
        <taxon>Peronosporomycetes</taxon>
        <taxon>Peronosporales</taxon>
        <taxon>Peronosporaceae</taxon>
        <taxon>Peronosclerospora</taxon>
    </lineage>
</organism>
<keyword evidence="2" id="KW-1185">Reference proteome</keyword>
<reference evidence="1 2" key="1">
    <citation type="journal article" date="2022" name="bioRxiv">
        <title>The genome of the oomycete Peronosclerospora sorghi, a cosmopolitan pathogen of maize and sorghum, is inflated with dispersed pseudogenes.</title>
        <authorList>
            <person name="Fletcher K."/>
            <person name="Martin F."/>
            <person name="Isakeit T."/>
            <person name="Cavanaugh K."/>
            <person name="Magill C."/>
            <person name="Michelmore R."/>
        </authorList>
    </citation>
    <scope>NUCLEOTIDE SEQUENCE [LARGE SCALE GENOMIC DNA]</scope>
    <source>
        <strain evidence="1">P6</strain>
    </source>
</reference>
<comment type="caution">
    <text evidence="1">The sequence shown here is derived from an EMBL/GenBank/DDBJ whole genome shotgun (WGS) entry which is preliminary data.</text>
</comment>
<dbReference type="Proteomes" id="UP001163321">
    <property type="component" value="Chromosome 13"/>
</dbReference>
<gene>
    <name evidence="1" type="ORF">PsorP6_012558</name>
</gene>
<evidence type="ECO:0000313" key="1">
    <source>
        <dbReference type="EMBL" id="KAI9917506.1"/>
    </source>
</evidence>